<evidence type="ECO:0000256" key="1">
    <source>
        <dbReference type="ARBA" id="ARBA00006598"/>
    </source>
</evidence>
<gene>
    <name evidence="5 6" type="primary">rpl35</name>
</gene>
<keyword evidence="3 5" id="KW-0687">Ribonucleoprotein</keyword>
<dbReference type="AlphaFoldDB" id="A0A1Z1MC72"/>
<comment type="subcellular location">
    <subcellularLocation>
        <location evidence="5">Plastid</location>
        <location evidence="5">Chloroplast</location>
    </subcellularLocation>
</comment>
<proteinExistence type="inferred from homology"/>
<dbReference type="RefSeq" id="YP_009394977.1">
    <property type="nucleotide sequence ID" value="NC_035275.1"/>
</dbReference>
<accession>A0A1Z1MC72</accession>
<evidence type="ECO:0000256" key="4">
    <source>
        <dbReference type="ARBA" id="ARBA00072523"/>
    </source>
</evidence>
<evidence type="ECO:0000313" key="6">
    <source>
        <dbReference type="EMBL" id="ARW63539.1"/>
    </source>
</evidence>
<dbReference type="HAMAP" id="MF_00514">
    <property type="entry name" value="Ribosomal_bL35"/>
    <property type="match status" value="1"/>
</dbReference>
<dbReference type="GO" id="GO:0009507">
    <property type="term" value="C:chloroplast"/>
    <property type="evidence" value="ECO:0007669"/>
    <property type="project" value="UniProtKB-SubCell"/>
</dbReference>
<dbReference type="FunFam" id="4.10.410.60:FF:000001">
    <property type="entry name" value="50S ribosomal protein L35"/>
    <property type="match status" value="1"/>
</dbReference>
<dbReference type="InterPro" id="IPR021137">
    <property type="entry name" value="Ribosomal_bL35-like"/>
</dbReference>
<protein>
    <recommendedName>
        <fullName evidence="4 5">Large ribosomal subunit protein bL35c</fullName>
    </recommendedName>
</protein>
<evidence type="ECO:0000256" key="2">
    <source>
        <dbReference type="ARBA" id="ARBA00022980"/>
    </source>
</evidence>
<organism evidence="6">
    <name type="scientific">Polysiphonia urceolata</name>
    <name type="common">Red alga</name>
    <name type="synonym">Conferva urceolata</name>
    <dbReference type="NCBI Taxonomy" id="173545"/>
    <lineage>
        <taxon>Eukaryota</taxon>
        <taxon>Rhodophyta</taxon>
        <taxon>Florideophyceae</taxon>
        <taxon>Rhodymeniophycidae</taxon>
        <taxon>Ceramiales</taxon>
        <taxon>Rhodomelaceae</taxon>
        <taxon>Polysiphonioideae</taxon>
        <taxon>Polysiphonia</taxon>
    </lineage>
</organism>
<name>A0A1Z1MC72_POLUR</name>
<evidence type="ECO:0000256" key="5">
    <source>
        <dbReference type="HAMAP-Rule" id="MF_00514"/>
    </source>
</evidence>
<dbReference type="PANTHER" id="PTHR33343:SF1">
    <property type="entry name" value="LARGE RIBOSOMAL SUBUNIT PROTEIN BL35M"/>
    <property type="match status" value="1"/>
</dbReference>
<dbReference type="Pfam" id="PF01632">
    <property type="entry name" value="Ribosomal_L35p"/>
    <property type="match status" value="1"/>
</dbReference>
<dbReference type="NCBIfam" id="TIGR00001">
    <property type="entry name" value="rpmI_bact"/>
    <property type="match status" value="1"/>
</dbReference>
<dbReference type="EMBL" id="MF101428">
    <property type="protein sequence ID" value="ARW63539.1"/>
    <property type="molecule type" value="Genomic_DNA"/>
</dbReference>
<dbReference type="InterPro" id="IPR018265">
    <property type="entry name" value="Ribosomal_bL35_CS"/>
</dbReference>
<dbReference type="InterPro" id="IPR001706">
    <property type="entry name" value="Ribosomal_bL35"/>
</dbReference>
<sequence>MYKLKTSRSIKKRFKFTSSGKLLRRRSHKSHLLEKKSSQRKRKLRKVTCITLCDRHNLINGLPYIKLN</sequence>
<evidence type="ECO:0000256" key="3">
    <source>
        <dbReference type="ARBA" id="ARBA00023274"/>
    </source>
</evidence>
<comment type="similarity">
    <text evidence="1 5">Belongs to the bacterial ribosomal protein bL35 family.</text>
</comment>
<geneLocation type="chloroplast" evidence="6"/>
<dbReference type="InterPro" id="IPR037229">
    <property type="entry name" value="Ribosomal_bL35_sf"/>
</dbReference>
<keyword evidence="6" id="KW-0934">Plastid</keyword>
<dbReference type="GeneID" id="33356926"/>
<dbReference type="PRINTS" id="PR00064">
    <property type="entry name" value="RIBOSOMALL35"/>
</dbReference>
<dbReference type="GO" id="GO:0003735">
    <property type="term" value="F:structural constituent of ribosome"/>
    <property type="evidence" value="ECO:0007669"/>
    <property type="project" value="InterPro"/>
</dbReference>
<reference evidence="6" key="1">
    <citation type="journal article" date="2017" name="J. Phycol.">
        <title>Analysis of chloroplast genomes and a supermatrix inform reclassification of the Rhodomelaceae (Rhodophyta).</title>
        <authorList>
            <person name="Diaz-Tapia P."/>
            <person name="Maggs C.A."/>
            <person name="West J.A."/>
            <person name="Verbruggen H."/>
        </authorList>
    </citation>
    <scope>NUCLEOTIDE SEQUENCE</scope>
    <source>
        <strain evidence="6">PD550</strain>
    </source>
</reference>
<dbReference type="GO" id="GO:0006412">
    <property type="term" value="P:translation"/>
    <property type="evidence" value="ECO:0007669"/>
    <property type="project" value="UniProtKB-UniRule"/>
</dbReference>
<dbReference type="SUPFAM" id="SSF143034">
    <property type="entry name" value="L35p-like"/>
    <property type="match status" value="1"/>
</dbReference>
<keyword evidence="6" id="KW-0150">Chloroplast</keyword>
<dbReference type="Gene3D" id="4.10.410.60">
    <property type="match status" value="1"/>
</dbReference>
<keyword evidence="2 5" id="KW-0689">Ribosomal protein</keyword>
<dbReference type="PANTHER" id="PTHR33343">
    <property type="entry name" value="54S RIBOSOMAL PROTEIN BL35M"/>
    <property type="match status" value="1"/>
</dbReference>
<dbReference type="PROSITE" id="PS00936">
    <property type="entry name" value="RIBOSOMAL_L35"/>
    <property type="match status" value="1"/>
</dbReference>
<dbReference type="GO" id="GO:0015934">
    <property type="term" value="C:large ribosomal subunit"/>
    <property type="evidence" value="ECO:0007669"/>
    <property type="project" value="TreeGrafter"/>
</dbReference>